<dbReference type="STRING" id="56857.A0A200PPK8"/>
<dbReference type="InterPro" id="IPR019156">
    <property type="entry name" value="Ataxin-10_domain"/>
</dbReference>
<dbReference type="SUPFAM" id="SSF48371">
    <property type="entry name" value="ARM repeat"/>
    <property type="match status" value="1"/>
</dbReference>
<dbReference type="EMBL" id="MVGT01004352">
    <property type="protein sequence ID" value="OVA00146.1"/>
    <property type="molecule type" value="Genomic_DNA"/>
</dbReference>
<protein>
    <submittedName>
        <fullName evidence="4">Ataxin-10 domain</fullName>
    </submittedName>
</protein>
<proteinExistence type="predicted"/>
<dbReference type="Proteomes" id="UP000195402">
    <property type="component" value="Unassembled WGS sequence"/>
</dbReference>
<accession>A0A200PPK8</accession>
<organism evidence="4 5">
    <name type="scientific">Macleaya cordata</name>
    <name type="common">Five-seeded plume-poppy</name>
    <name type="synonym">Bocconia cordata</name>
    <dbReference type="NCBI Taxonomy" id="56857"/>
    <lineage>
        <taxon>Eukaryota</taxon>
        <taxon>Viridiplantae</taxon>
        <taxon>Streptophyta</taxon>
        <taxon>Embryophyta</taxon>
        <taxon>Tracheophyta</taxon>
        <taxon>Spermatophyta</taxon>
        <taxon>Magnoliopsida</taxon>
        <taxon>Ranunculales</taxon>
        <taxon>Papaveraceae</taxon>
        <taxon>Papaveroideae</taxon>
        <taxon>Macleaya</taxon>
    </lineage>
</organism>
<keyword evidence="5" id="KW-1185">Reference proteome</keyword>
<dbReference type="FunCoup" id="A0A200PPK8">
    <property type="interactions" value="2391"/>
</dbReference>
<dbReference type="OMA" id="CAWESPP"/>
<comment type="caution">
    <text evidence="4">The sequence shown here is derived from an EMBL/GenBank/DDBJ whole genome shotgun (WGS) entry which is preliminary data.</text>
</comment>
<dbReference type="GO" id="GO:0005829">
    <property type="term" value="C:cytosol"/>
    <property type="evidence" value="ECO:0007669"/>
    <property type="project" value="TreeGrafter"/>
</dbReference>
<dbReference type="InterPro" id="IPR011989">
    <property type="entry name" value="ARM-like"/>
</dbReference>
<dbReference type="InterPro" id="IPR051374">
    <property type="entry name" value="Ataxin-10/CTR86_families"/>
</dbReference>
<reference evidence="4 5" key="1">
    <citation type="journal article" date="2017" name="Mol. Plant">
        <title>The Genome of Medicinal Plant Macleaya cordata Provides New Insights into Benzylisoquinoline Alkaloids Metabolism.</title>
        <authorList>
            <person name="Liu X."/>
            <person name="Liu Y."/>
            <person name="Huang P."/>
            <person name="Ma Y."/>
            <person name="Qing Z."/>
            <person name="Tang Q."/>
            <person name="Cao H."/>
            <person name="Cheng P."/>
            <person name="Zheng Y."/>
            <person name="Yuan Z."/>
            <person name="Zhou Y."/>
            <person name="Liu J."/>
            <person name="Tang Z."/>
            <person name="Zhuo Y."/>
            <person name="Zhang Y."/>
            <person name="Yu L."/>
            <person name="Huang J."/>
            <person name="Yang P."/>
            <person name="Peng Q."/>
            <person name="Zhang J."/>
            <person name="Jiang W."/>
            <person name="Zhang Z."/>
            <person name="Lin K."/>
            <person name="Ro D.K."/>
            <person name="Chen X."/>
            <person name="Xiong X."/>
            <person name="Shang Y."/>
            <person name="Huang S."/>
            <person name="Zeng J."/>
        </authorList>
    </citation>
    <scope>NUCLEOTIDE SEQUENCE [LARGE SCALE GENOMIC DNA]</scope>
    <source>
        <strain evidence="5">cv. BLH2017</strain>
        <tissue evidence="4">Root</tissue>
    </source>
</reference>
<evidence type="ECO:0000313" key="5">
    <source>
        <dbReference type="Proteomes" id="UP000195402"/>
    </source>
</evidence>
<dbReference type="GO" id="GO:0051301">
    <property type="term" value="P:cell division"/>
    <property type="evidence" value="ECO:0007669"/>
    <property type="project" value="UniProtKB-KW"/>
</dbReference>
<dbReference type="Pfam" id="PF09759">
    <property type="entry name" value="Atx10homo_assoc"/>
    <property type="match status" value="1"/>
</dbReference>
<dbReference type="Gene3D" id="1.25.10.10">
    <property type="entry name" value="Leucine-rich Repeat Variant"/>
    <property type="match status" value="2"/>
</dbReference>
<name>A0A200PPK8_MACCD</name>
<gene>
    <name evidence="4" type="ORF">BVC80_1671g1</name>
</gene>
<dbReference type="InParanoid" id="A0A200PPK8"/>
<keyword evidence="1" id="KW-0132">Cell division</keyword>
<feature type="domain" description="Ataxin-10" evidence="3">
    <location>
        <begin position="387"/>
        <end position="481"/>
    </location>
</feature>
<dbReference type="AlphaFoldDB" id="A0A200PPK8"/>
<evidence type="ECO:0000256" key="1">
    <source>
        <dbReference type="ARBA" id="ARBA00022618"/>
    </source>
</evidence>
<dbReference type="InterPro" id="IPR016024">
    <property type="entry name" value="ARM-type_fold"/>
</dbReference>
<evidence type="ECO:0000259" key="3">
    <source>
        <dbReference type="Pfam" id="PF09759"/>
    </source>
</evidence>
<dbReference type="PANTHER" id="PTHR13255">
    <property type="entry name" value="ATAXIN-10"/>
    <property type="match status" value="1"/>
</dbReference>
<keyword evidence="2" id="KW-0131">Cell cycle</keyword>
<evidence type="ECO:0000313" key="4">
    <source>
        <dbReference type="EMBL" id="OVA00146.1"/>
    </source>
</evidence>
<evidence type="ECO:0000256" key="2">
    <source>
        <dbReference type="ARBA" id="ARBA00023306"/>
    </source>
</evidence>
<dbReference type="OrthoDB" id="379794at2759"/>
<sequence>MENKPSPAFVVPEHILEPLLILANSSTLDETLQILIESAKTAHGRSNLASKKILPVVLELTKSLISPSTRHLLFSSLKLLRNLCAGEILNQNSFIMEDGVNIISSAFNSLSCDLDLDHEIIRIGLQLLGNVSLAGEEHQAAVWLQFFPVIFSDIARVRQLEICDILCMVLCTCCAGNHERMGQLCGVRGLQIVAEIIRTASTVGLGEDWLKQLLLKICLEESHFSPLFSELGSAGGVEYSDDSKYTENVFTTENAFLLSILSESLNQKIDEIAVSSEFAHSVLGILKRVVGIVDFFSRGKSGLPTGFPTVDVLGYSITILRDICAQQGRRSSKSEGSIHIVNSLLSSGFLDLLLDFLRELEPPTIIKKSISQEETSAQLKVCPYKGFRRDIVAVIGNCLFRMKHVQDEIRQKNAILLLMQQCVTDDDNPFLREWGIWSVRNLLEGNEENQRQVAELELQGSVDVPELSGLGLRVEVDQNTRRAKLVNIPSS</sequence>
<dbReference type="PANTHER" id="PTHR13255:SF0">
    <property type="entry name" value="ATAXIN-10"/>
    <property type="match status" value="1"/>
</dbReference>